<feature type="chain" id="PRO_5006606211" evidence="1">
    <location>
        <begin position="24"/>
        <end position="133"/>
    </location>
</feature>
<reference evidence="2 3" key="1">
    <citation type="journal article" date="2015" name="Nat. Commun.">
        <title>Production of butyrate from lysine and the Amadori product fructoselysine by a human gut commensal.</title>
        <authorList>
            <person name="Bui T.P."/>
            <person name="Ritari J."/>
            <person name="Boeren S."/>
            <person name="de Waard P."/>
            <person name="Plugge C.M."/>
            <person name="de Vos W.M."/>
        </authorList>
    </citation>
    <scope>NUCLEOTIDE SEQUENCE [LARGE SCALE GENOMIC DNA]</scope>
    <source>
        <strain evidence="2 3">AF211</strain>
    </source>
</reference>
<organism evidence="2 3">
    <name type="scientific">Intestinimonas butyriciproducens</name>
    <dbReference type="NCBI Taxonomy" id="1297617"/>
    <lineage>
        <taxon>Bacteria</taxon>
        <taxon>Bacillati</taxon>
        <taxon>Bacillota</taxon>
        <taxon>Clostridia</taxon>
        <taxon>Eubacteriales</taxon>
        <taxon>Intestinimonas</taxon>
    </lineage>
</organism>
<dbReference type="AlphaFoldDB" id="A0A0S2W017"/>
<dbReference type="Proteomes" id="UP000064844">
    <property type="component" value="Chromosome"/>
</dbReference>
<sequence>MKKKLTSLLAVLLVFSFAASASAAVARWSYLSTMAISLEEGDDGIEWGVAAVAYAVESVTAVKVEAKLQLRTSTGWLTVASKSNKESGHISGADGTYTGNITGDSYRLVVDVYIYDGSTELEHVGPTYEYLDT</sequence>
<dbReference type="STRING" id="1297617.IB211_00288"/>
<accession>A0A0S2W017</accession>
<evidence type="ECO:0000313" key="3">
    <source>
        <dbReference type="Proteomes" id="UP000064844"/>
    </source>
</evidence>
<evidence type="ECO:0000256" key="1">
    <source>
        <dbReference type="SAM" id="SignalP"/>
    </source>
</evidence>
<dbReference type="RefSeq" id="WP_058116873.1">
    <property type="nucleotide sequence ID" value="NZ_CP011307.1"/>
</dbReference>
<dbReference type="EMBL" id="CP011307">
    <property type="protein sequence ID" value="ALP92684.1"/>
    <property type="molecule type" value="Genomic_DNA"/>
</dbReference>
<feature type="signal peptide" evidence="1">
    <location>
        <begin position="1"/>
        <end position="23"/>
    </location>
</feature>
<gene>
    <name evidence="2" type="ORF">IB211_00288</name>
</gene>
<evidence type="ECO:0000313" key="2">
    <source>
        <dbReference type="EMBL" id="ALP92684.1"/>
    </source>
</evidence>
<protein>
    <submittedName>
        <fullName evidence="2">Uncharacterized protein</fullName>
    </submittedName>
</protein>
<proteinExistence type="predicted"/>
<reference evidence="3" key="2">
    <citation type="submission" date="2015-04" db="EMBL/GenBank/DDBJ databases">
        <title>A butyrogenic pathway from the amino acid lysine in a human gut commensal.</title>
        <authorList>
            <person name="de Vos W.M."/>
            <person name="Bui N.T.P."/>
            <person name="Plugge C.M."/>
            <person name="Ritari J."/>
        </authorList>
    </citation>
    <scope>NUCLEOTIDE SEQUENCE [LARGE SCALE GENOMIC DNA]</scope>
    <source>
        <strain evidence="3">AF211</strain>
    </source>
</reference>
<dbReference type="KEGG" id="ibu:IB211_00288"/>
<keyword evidence="3" id="KW-1185">Reference proteome</keyword>
<keyword evidence="1" id="KW-0732">Signal</keyword>
<name>A0A0S2W017_9FIRM</name>